<proteinExistence type="predicted"/>
<keyword evidence="3" id="KW-1185">Reference proteome</keyword>
<dbReference type="Proteomes" id="UP000675881">
    <property type="component" value="Chromosome 13"/>
</dbReference>
<dbReference type="EMBL" id="HG994592">
    <property type="protein sequence ID" value="CAF2829795.1"/>
    <property type="molecule type" value="Genomic_DNA"/>
</dbReference>
<accession>A0A7R8H3H1</accession>
<name>A0A7R8H3H1_LEPSM</name>
<evidence type="ECO:0000313" key="2">
    <source>
        <dbReference type="EMBL" id="CAF2829795.1"/>
    </source>
</evidence>
<sequence>MQFILSSSSKDELESSPPSISYIISQPGIEKVDGARPKSNDGKLNTPKLPSNDKKLLFSVENENPTEWIKAPPTIVHVDLTIIAQHLAQPSYDLLSPVSQSNETHFEFVFENEHLNIGSDIPS</sequence>
<feature type="compositionally biased region" description="Basic and acidic residues" evidence="1">
    <location>
        <begin position="31"/>
        <end position="41"/>
    </location>
</feature>
<gene>
    <name evidence="2" type="ORF">LSAA_4135</name>
</gene>
<reference evidence="2" key="1">
    <citation type="submission" date="2021-02" db="EMBL/GenBank/DDBJ databases">
        <authorList>
            <person name="Bekaert M."/>
        </authorList>
    </citation>
    <scope>NUCLEOTIDE SEQUENCE</scope>
    <source>
        <strain evidence="2">IoA-00</strain>
    </source>
</reference>
<feature type="region of interest" description="Disordered" evidence="1">
    <location>
        <begin position="31"/>
        <end position="50"/>
    </location>
</feature>
<protein>
    <submittedName>
        <fullName evidence="2">(salmon louse) hypothetical protein</fullName>
    </submittedName>
</protein>
<organism evidence="2 3">
    <name type="scientific">Lepeophtheirus salmonis</name>
    <name type="common">Salmon louse</name>
    <name type="synonym">Caligus salmonis</name>
    <dbReference type="NCBI Taxonomy" id="72036"/>
    <lineage>
        <taxon>Eukaryota</taxon>
        <taxon>Metazoa</taxon>
        <taxon>Ecdysozoa</taxon>
        <taxon>Arthropoda</taxon>
        <taxon>Crustacea</taxon>
        <taxon>Multicrustacea</taxon>
        <taxon>Hexanauplia</taxon>
        <taxon>Copepoda</taxon>
        <taxon>Siphonostomatoida</taxon>
        <taxon>Caligidae</taxon>
        <taxon>Lepeophtheirus</taxon>
    </lineage>
</organism>
<evidence type="ECO:0000256" key="1">
    <source>
        <dbReference type="SAM" id="MobiDB-lite"/>
    </source>
</evidence>
<evidence type="ECO:0000313" key="3">
    <source>
        <dbReference type="Proteomes" id="UP000675881"/>
    </source>
</evidence>
<dbReference type="AlphaFoldDB" id="A0A7R8H3H1"/>